<dbReference type="PANTHER" id="PTHR34722">
    <property type="entry name" value="HOMOLOG OF ODR-2 (TWO)-RELATED"/>
    <property type="match status" value="1"/>
</dbReference>
<feature type="chain" id="PRO_5044816028" evidence="1">
    <location>
        <begin position="20"/>
        <end position="179"/>
    </location>
</feature>
<dbReference type="EMBL" id="JBGFUD010007121">
    <property type="protein sequence ID" value="MFH4981393.1"/>
    <property type="molecule type" value="Genomic_DNA"/>
</dbReference>
<comment type="caution">
    <text evidence="2">The sequence shown here is derived from an EMBL/GenBank/DDBJ whole genome shotgun (WGS) entry which is preliminary data.</text>
</comment>
<name>A0ABD6ENE6_9BILA</name>
<dbReference type="AlphaFoldDB" id="A0ABD6ENE6"/>
<protein>
    <submittedName>
        <fullName evidence="2">Uncharacterized protein</fullName>
    </submittedName>
</protein>
<dbReference type="Pfam" id="PF06579">
    <property type="entry name" value="Ly-6_related"/>
    <property type="match status" value="1"/>
</dbReference>
<keyword evidence="3" id="KW-1185">Reference proteome</keyword>
<dbReference type="PANTHER" id="PTHR34722:SF2">
    <property type="entry name" value="HOMOLOG OF ODR-2 (TWO)"/>
    <property type="match status" value="1"/>
</dbReference>
<feature type="signal peptide" evidence="1">
    <location>
        <begin position="1"/>
        <end position="19"/>
    </location>
</feature>
<gene>
    <name evidence="2" type="ORF">AB6A40_008102</name>
</gene>
<accession>A0ABD6ENE6</accession>
<evidence type="ECO:0000313" key="3">
    <source>
        <dbReference type="Proteomes" id="UP001608902"/>
    </source>
</evidence>
<dbReference type="Proteomes" id="UP001608902">
    <property type="component" value="Unassembled WGS sequence"/>
</dbReference>
<sequence>MLFRHIFLVIVLLIDQVVAPFKCFSCMSRYYGATWQFAGYSQIYMEPRSFTDHCGRPYERANEVPYVFCEDANNCISMIEDLKIGTGARGYIRGCWSSIFLWGFNRTGTIGALRNNQFCHTFNLSQVIAGGKPFESQLRICSCAGNLCNGVGASCTSLWQQSVLLRASLLIIFIVQRIW</sequence>
<evidence type="ECO:0000256" key="1">
    <source>
        <dbReference type="SAM" id="SignalP"/>
    </source>
</evidence>
<keyword evidence="1" id="KW-0732">Signal</keyword>
<reference evidence="2 3" key="1">
    <citation type="submission" date="2024-08" db="EMBL/GenBank/DDBJ databases">
        <title>Gnathostoma spinigerum genome.</title>
        <authorList>
            <person name="Gonzalez-Bertolin B."/>
            <person name="Monzon S."/>
            <person name="Zaballos A."/>
            <person name="Jimenez P."/>
            <person name="Dekumyoy P."/>
            <person name="Varona S."/>
            <person name="Cuesta I."/>
            <person name="Sumanam S."/>
            <person name="Adisakwattana P."/>
            <person name="Gasser R.B."/>
            <person name="Hernandez-Gonzalez A."/>
            <person name="Young N.D."/>
            <person name="Perteguer M.J."/>
        </authorList>
    </citation>
    <scope>NUCLEOTIDE SEQUENCE [LARGE SCALE GENOMIC DNA]</scope>
    <source>
        <strain evidence="2">AL3</strain>
        <tissue evidence="2">Liver</tissue>
    </source>
</reference>
<dbReference type="InterPro" id="IPR010558">
    <property type="entry name" value="Ly-6-related"/>
</dbReference>
<evidence type="ECO:0000313" key="2">
    <source>
        <dbReference type="EMBL" id="MFH4981393.1"/>
    </source>
</evidence>
<organism evidence="2 3">
    <name type="scientific">Gnathostoma spinigerum</name>
    <dbReference type="NCBI Taxonomy" id="75299"/>
    <lineage>
        <taxon>Eukaryota</taxon>
        <taxon>Metazoa</taxon>
        <taxon>Ecdysozoa</taxon>
        <taxon>Nematoda</taxon>
        <taxon>Chromadorea</taxon>
        <taxon>Rhabditida</taxon>
        <taxon>Spirurina</taxon>
        <taxon>Gnathostomatomorpha</taxon>
        <taxon>Gnathostomatoidea</taxon>
        <taxon>Gnathostomatidae</taxon>
        <taxon>Gnathostoma</taxon>
    </lineage>
</organism>
<proteinExistence type="predicted"/>